<feature type="region of interest" description="Disordered" evidence="1">
    <location>
        <begin position="1"/>
        <end position="27"/>
    </location>
</feature>
<organism evidence="2">
    <name type="scientific">freshwater metagenome</name>
    <dbReference type="NCBI Taxonomy" id="449393"/>
    <lineage>
        <taxon>unclassified sequences</taxon>
        <taxon>metagenomes</taxon>
        <taxon>ecological metagenomes</taxon>
    </lineage>
</organism>
<dbReference type="EMBL" id="CAFBLR010000214">
    <property type="protein sequence ID" value="CAB4884578.1"/>
    <property type="molecule type" value="Genomic_DNA"/>
</dbReference>
<sequence length="81" mass="8943">MFEEEADAREHGDRHAQPVPDGEGDRVETEVVAEFVGEHPTELEVRQDVDGVGGDDHEVAPARERVEVVGVENGEDVTPRR</sequence>
<reference evidence="2" key="1">
    <citation type="submission" date="2020-05" db="EMBL/GenBank/DDBJ databases">
        <authorList>
            <person name="Chiriac C."/>
            <person name="Salcher M."/>
            <person name="Ghai R."/>
            <person name="Kavagutti S V."/>
        </authorList>
    </citation>
    <scope>NUCLEOTIDE SEQUENCE</scope>
</reference>
<evidence type="ECO:0000313" key="2">
    <source>
        <dbReference type="EMBL" id="CAB4884578.1"/>
    </source>
</evidence>
<accession>A0A6J7ESD6</accession>
<gene>
    <name evidence="2" type="ORF">UFOPK3417_01740</name>
</gene>
<evidence type="ECO:0000256" key="1">
    <source>
        <dbReference type="SAM" id="MobiDB-lite"/>
    </source>
</evidence>
<proteinExistence type="predicted"/>
<name>A0A6J7ESD6_9ZZZZ</name>
<dbReference type="AlphaFoldDB" id="A0A6J7ESD6"/>
<protein>
    <submittedName>
        <fullName evidence="2">Unannotated protein</fullName>
    </submittedName>
</protein>